<dbReference type="PROSITE" id="PS50005">
    <property type="entry name" value="TPR"/>
    <property type="match status" value="2"/>
</dbReference>
<feature type="transmembrane region" description="Helical" evidence="9">
    <location>
        <begin position="416"/>
        <end position="433"/>
    </location>
</feature>
<evidence type="ECO:0000256" key="7">
    <source>
        <dbReference type="ARBA" id="ARBA00023136"/>
    </source>
</evidence>
<comment type="subcellular location">
    <subcellularLocation>
        <location evidence="1">Cell membrane</location>
        <topology evidence="1">Multi-pass membrane protein</topology>
    </subcellularLocation>
</comment>
<feature type="repeat" description="TPR" evidence="8">
    <location>
        <begin position="470"/>
        <end position="503"/>
    </location>
</feature>
<accession>A0A937XFA8</accession>
<evidence type="ECO:0000313" key="11">
    <source>
        <dbReference type="EMBL" id="MBM3332358.1"/>
    </source>
</evidence>
<dbReference type="SUPFAM" id="SSF48452">
    <property type="entry name" value="TPR-like"/>
    <property type="match status" value="1"/>
</dbReference>
<dbReference type="InterPro" id="IPR038731">
    <property type="entry name" value="RgtA/B/C-like"/>
</dbReference>
<evidence type="ECO:0000256" key="2">
    <source>
        <dbReference type="ARBA" id="ARBA00022475"/>
    </source>
</evidence>
<evidence type="ECO:0000259" key="10">
    <source>
        <dbReference type="Pfam" id="PF13231"/>
    </source>
</evidence>
<feature type="transmembrane region" description="Helical" evidence="9">
    <location>
        <begin position="149"/>
        <end position="166"/>
    </location>
</feature>
<organism evidence="11 12">
    <name type="scientific">candidate division WOR-3 bacterium</name>
    <dbReference type="NCBI Taxonomy" id="2052148"/>
    <lineage>
        <taxon>Bacteria</taxon>
        <taxon>Bacteria division WOR-3</taxon>
    </lineage>
</organism>
<proteinExistence type="predicted"/>
<gene>
    <name evidence="11" type="ORF">FJY68_11020</name>
</gene>
<protein>
    <recommendedName>
        <fullName evidence="10">Glycosyltransferase RgtA/B/C/D-like domain-containing protein</fullName>
    </recommendedName>
</protein>
<dbReference type="GO" id="GO:0005886">
    <property type="term" value="C:plasma membrane"/>
    <property type="evidence" value="ECO:0007669"/>
    <property type="project" value="UniProtKB-SubCell"/>
</dbReference>
<dbReference type="Pfam" id="PF14559">
    <property type="entry name" value="TPR_19"/>
    <property type="match status" value="2"/>
</dbReference>
<feature type="transmembrane region" description="Helical" evidence="9">
    <location>
        <begin position="391"/>
        <end position="410"/>
    </location>
</feature>
<evidence type="ECO:0000256" key="8">
    <source>
        <dbReference type="PROSITE-ProRule" id="PRU00339"/>
    </source>
</evidence>
<dbReference type="Proteomes" id="UP000779900">
    <property type="component" value="Unassembled WGS sequence"/>
</dbReference>
<sequence>MRHAKRTGRGPAGTERDHQAWLFFALALTFLTRLWFVLSMRNQPFSVMGPQYVDSYYYHRWAVEIISGNFWGSDVFFLRPLYPYLLALVYAVFGQHVLPVQLLQTVLATASCFLLYDATRRVFGARPAVLASFGFALTGILVFYTGALLYVEITIFLSLLFFRLILAAGQRLLLWIAAGVSFGMLVISRPEMLVVLPLILLWLRRNKSAVCSPAGVPRLSYPAPRSGLIALTAAALVAIAAVPVRNYIVSRDPVLFTAHAGINFWYGNNPAADGTWQPTAELELGPGFSHERLKRVSRTIAGRQVRWSEASAYWLGKGLRFITTRPLAWLRLVGRKLLLFFSNYEVPNGYYPETASAASLALRLAFVNFGLVLAFGLLGMVWAWPRRGQALPAYLFVAAYFVSALLFYVLSRLRAPVLPFLLMFAGFGLAELIDSLRQRRTARATVGLVAAAAVFAVSLLLPVRRRDYSAQAWTQQGNAYLNEHKMGPAIAALRRALAIRPSSYPARYSLVLALAGSGRTDAAAAEFEQLVKAAGPSSEARTLVSLASARMAISYRNFPQAAALYKSVLSESPDDAETHYLLGLVYVSMDSLMAAQNHLAQAITLDPGHAAARNALRAVESRLRR</sequence>
<evidence type="ECO:0000256" key="6">
    <source>
        <dbReference type="ARBA" id="ARBA00022989"/>
    </source>
</evidence>
<dbReference type="PANTHER" id="PTHR33908">
    <property type="entry name" value="MANNOSYLTRANSFERASE YKCB-RELATED"/>
    <property type="match status" value="1"/>
</dbReference>
<keyword evidence="5 9" id="KW-0812">Transmembrane</keyword>
<dbReference type="InterPro" id="IPR019734">
    <property type="entry name" value="TPR_rpt"/>
</dbReference>
<dbReference type="AlphaFoldDB" id="A0A937XFA8"/>
<keyword evidence="7 9" id="KW-0472">Membrane</keyword>
<evidence type="ECO:0000256" key="5">
    <source>
        <dbReference type="ARBA" id="ARBA00022692"/>
    </source>
</evidence>
<evidence type="ECO:0000256" key="9">
    <source>
        <dbReference type="SAM" id="Phobius"/>
    </source>
</evidence>
<reference evidence="11" key="1">
    <citation type="submission" date="2019-03" db="EMBL/GenBank/DDBJ databases">
        <title>Lake Tanganyika Metagenome-Assembled Genomes (MAGs).</title>
        <authorList>
            <person name="Tran P."/>
        </authorList>
    </citation>
    <scope>NUCLEOTIDE SEQUENCE</scope>
    <source>
        <strain evidence="11">K_DeepCast_150m_m2_040</strain>
    </source>
</reference>
<keyword evidence="8" id="KW-0802">TPR repeat</keyword>
<evidence type="ECO:0000313" key="12">
    <source>
        <dbReference type="Proteomes" id="UP000779900"/>
    </source>
</evidence>
<feature type="transmembrane region" description="Helical" evidence="9">
    <location>
        <begin position="84"/>
        <end position="116"/>
    </location>
</feature>
<dbReference type="InterPro" id="IPR050297">
    <property type="entry name" value="LipidA_mod_glycosyltrf_83"/>
</dbReference>
<feature type="transmembrane region" description="Helical" evidence="9">
    <location>
        <begin position="173"/>
        <end position="203"/>
    </location>
</feature>
<dbReference type="SMART" id="SM00028">
    <property type="entry name" value="TPR"/>
    <property type="match status" value="2"/>
</dbReference>
<feature type="transmembrane region" description="Helical" evidence="9">
    <location>
        <begin position="364"/>
        <end position="384"/>
    </location>
</feature>
<dbReference type="GO" id="GO:0009103">
    <property type="term" value="P:lipopolysaccharide biosynthetic process"/>
    <property type="evidence" value="ECO:0007669"/>
    <property type="project" value="UniProtKB-ARBA"/>
</dbReference>
<feature type="transmembrane region" description="Helical" evidence="9">
    <location>
        <begin position="445"/>
        <end position="463"/>
    </location>
</feature>
<dbReference type="Pfam" id="PF13231">
    <property type="entry name" value="PMT_2"/>
    <property type="match status" value="1"/>
</dbReference>
<feature type="transmembrane region" description="Helical" evidence="9">
    <location>
        <begin position="223"/>
        <end position="242"/>
    </location>
</feature>
<keyword evidence="3" id="KW-0328">Glycosyltransferase</keyword>
<keyword evidence="4" id="KW-0808">Transferase</keyword>
<feature type="transmembrane region" description="Helical" evidence="9">
    <location>
        <begin position="20"/>
        <end position="38"/>
    </location>
</feature>
<name>A0A937XFA8_UNCW3</name>
<evidence type="ECO:0000256" key="3">
    <source>
        <dbReference type="ARBA" id="ARBA00022676"/>
    </source>
</evidence>
<keyword evidence="2" id="KW-1003">Cell membrane</keyword>
<keyword evidence="6 9" id="KW-1133">Transmembrane helix</keyword>
<evidence type="ECO:0000256" key="1">
    <source>
        <dbReference type="ARBA" id="ARBA00004651"/>
    </source>
</evidence>
<feature type="transmembrane region" description="Helical" evidence="9">
    <location>
        <begin position="123"/>
        <end position="143"/>
    </location>
</feature>
<dbReference type="EMBL" id="VGIR01000079">
    <property type="protein sequence ID" value="MBM3332358.1"/>
    <property type="molecule type" value="Genomic_DNA"/>
</dbReference>
<feature type="repeat" description="TPR" evidence="8">
    <location>
        <begin position="576"/>
        <end position="609"/>
    </location>
</feature>
<dbReference type="Gene3D" id="1.25.40.10">
    <property type="entry name" value="Tetratricopeptide repeat domain"/>
    <property type="match status" value="2"/>
</dbReference>
<evidence type="ECO:0000256" key="4">
    <source>
        <dbReference type="ARBA" id="ARBA00022679"/>
    </source>
</evidence>
<dbReference type="GO" id="GO:0016763">
    <property type="term" value="F:pentosyltransferase activity"/>
    <property type="evidence" value="ECO:0007669"/>
    <property type="project" value="TreeGrafter"/>
</dbReference>
<comment type="caution">
    <text evidence="11">The sequence shown here is derived from an EMBL/GenBank/DDBJ whole genome shotgun (WGS) entry which is preliminary data.</text>
</comment>
<dbReference type="PANTHER" id="PTHR33908:SF11">
    <property type="entry name" value="MEMBRANE PROTEIN"/>
    <property type="match status" value="1"/>
</dbReference>
<dbReference type="InterPro" id="IPR011990">
    <property type="entry name" value="TPR-like_helical_dom_sf"/>
</dbReference>
<feature type="domain" description="Glycosyltransferase RgtA/B/C/D-like" evidence="10">
    <location>
        <begin position="80"/>
        <end position="204"/>
    </location>
</feature>